<dbReference type="RefSeq" id="YP_009052229.1">
    <property type="nucleotide sequence ID" value="NC_024697.1"/>
</dbReference>
<proteinExistence type="predicted"/>
<gene>
    <name evidence="2" type="ORF">AaV_154</name>
</gene>
<reference evidence="2 3" key="1">
    <citation type="journal article" date="2014" name="Virology">
        <title>Genome of brown tide virus (AaV), the little giant of the Megaviridae, elucidates NCLDV genome expansion and host-virus coevolution.</title>
        <authorList>
            <person name="Moniruzzaman M."/>
            <person name="LeCleir G.R."/>
            <person name="Brown C.M."/>
            <person name="Gobler C.J."/>
            <person name="Bidle K.D."/>
            <person name="Wilson W.H."/>
            <person name="Wilhelm S.W."/>
        </authorList>
    </citation>
    <scope>NUCLEOTIDE SEQUENCE [LARGE SCALE GENOMIC DNA]</scope>
    <source>
        <strain evidence="2">BtV-01</strain>
    </source>
</reference>
<feature type="transmembrane region" description="Helical" evidence="1">
    <location>
        <begin position="47"/>
        <end position="66"/>
    </location>
</feature>
<dbReference type="KEGG" id="vg:20041707"/>
<protein>
    <submittedName>
        <fullName evidence="2">Uncharacterized protein</fullName>
    </submittedName>
</protein>
<sequence length="103" mass="12110">MFVLEPLEIVLISVSISLWIINFYVADEIRKEYNIRNKDDKKEIATSRYFSVFWVFIIPVVLFLAIKFSDPALIAYMIIIYTLLYILTTDNIIMKKLIAIVDI</sequence>
<dbReference type="Proteomes" id="UP000028667">
    <property type="component" value="Segment"/>
</dbReference>
<accession>A0A076FGV7</accession>
<dbReference type="EMBL" id="KJ645900">
    <property type="protein sequence ID" value="AII16967.1"/>
    <property type="molecule type" value="Genomic_DNA"/>
</dbReference>
<organism evidence="2 3">
    <name type="scientific">Aureococcus anophagefferens virus</name>
    <dbReference type="NCBI Taxonomy" id="1474867"/>
    <lineage>
        <taxon>Viruses</taxon>
        <taxon>Varidnaviria</taxon>
        <taxon>Bamfordvirae</taxon>
        <taxon>Nucleocytoviricota</taxon>
        <taxon>Megaviricetes</taxon>
        <taxon>Imitervirales</taxon>
        <taxon>Schizomimiviridae</taxon>
        <taxon>Kratosvirus</taxon>
        <taxon>Kratosvirus quantuckense</taxon>
    </lineage>
</organism>
<keyword evidence="3" id="KW-1185">Reference proteome</keyword>
<name>A0A076FGV7_9VIRU</name>
<evidence type="ECO:0000256" key="1">
    <source>
        <dbReference type="SAM" id="Phobius"/>
    </source>
</evidence>
<keyword evidence="1" id="KW-0472">Membrane</keyword>
<evidence type="ECO:0000313" key="3">
    <source>
        <dbReference type="Proteomes" id="UP000028667"/>
    </source>
</evidence>
<keyword evidence="1" id="KW-0812">Transmembrane</keyword>
<feature type="transmembrane region" description="Helical" evidence="1">
    <location>
        <begin position="6"/>
        <end position="26"/>
    </location>
</feature>
<evidence type="ECO:0000313" key="2">
    <source>
        <dbReference type="EMBL" id="AII16967.1"/>
    </source>
</evidence>
<keyword evidence="1" id="KW-1133">Transmembrane helix</keyword>
<dbReference type="GeneID" id="20041707"/>
<feature type="transmembrane region" description="Helical" evidence="1">
    <location>
        <begin position="72"/>
        <end position="88"/>
    </location>
</feature>